<dbReference type="GeneID" id="31360115"/>
<evidence type="ECO:0000313" key="2">
    <source>
        <dbReference type="EMBL" id="EFA82205.1"/>
    </source>
</evidence>
<feature type="signal peptide" evidence="1">
    <location>
        <begin position="1"/>
        <end position="18"/>
    </location>
</feature>
<reference evidence="2 3" key="1">
    <citation type="journal article" date="2011" name="Genome Res.">
        <title>Phylogeny-wide analysis of social amoeba genomes highlights ancient origins for complex intercellular communication.</title>
        <authorList>
            <person name="Heidel A.J."/>
            <person name="Lawal H.M."/>
            <person name="Felder M."/>
            <person name="Schilde C."/>
            <person name="Helps N.R."/>
            <person name="Tunggal B."/>
            <person name="Rivero F."/>
            <person name="John U."/>
            <person name="Schleicher M."/>
            <person name="Eichinger L."/>
            <person name="Platzer M."/>
            <person name="Noegel A.A."/>
            <person name="Schaap P."/>
            <person name="Gloeckner G."/>
        </authorList>
    </citation>
    <scope>NUCLEOTIDE SEQUENCE [LARGE SCALE GENOMIC DNA]</scope>
    <source>
        <strain evidence="3">ATCC 26659 / Pp 5 / PN500</strain>
    </source>
</reference>
<dbReference type="EMBL" id="ADBJ01000020">
    <property type="protein sequence ID" value="EFA82205.1"/>
    <property type="molecule type" value="Genomic_DNA"/>
</dbReference>
<dbReference type="Proteomes" id="UP000001396">
    <property type="component" value="Unassembled WGS sequence"/>
</dbReference>
<keyword evidence="3" id="KW-1185">Reference proteome</keyword>
<feature type="chain" id="PRO_5003040884" evidence="1">
    <location>
        <begin position="19"/>
        <end position="150"/>
    </location>
</feature>
<protein>
    <submittedName>
        <fullName evidence="2">Uncharacterized protein</fullName>
    </submittedName>
</protein>
<dbReference type="RefSeq" id="XP_020434322.1">
    <property type="nucleotide sequence ID" value="XM_020575527.1"/>
</dbReference>
<sequence>MQIRVLLLIGLLLFLIFCTNISIANENGNGCGHGSSHEINCDLVDCVPFDQEECLNQGLTVQLRNVSKGICCDRCIDICTTIRCPLAIPQSVCESKGHIYIPAQKKGQCCSECRPNCNGVTCLPISCDIQTIPPDREHGICCATCATYED</sequence>
<dbReference type="AlphaFoldDB" id="D3B837"/>
<comment type="caution">
    <text evidence="2">The sequence shown here is derived from an EMBL/GenBank/DDBJ whole genome shotgun (WGS) entry which is preliminary data.</text>
</comment>
<name>D3B837_HETP5</name>
<proteinExistence type="predicted"/>
<gene>
    <name evidence="2" type="ORF">PPL_04628</name>
</gene>
<keyword evidence="1" id="KW-0732">Signal</keyword>
<dbReference type="InParanoid" id="D3B837"/>
<accession>D3B837</accession>
<evidence type="ECO:0000256" key="1">
    <source>
        <dbReference type="SAM" id="SignalP"/>
    </source>
</evidence>
<evidence type="ECO:0000313" key="3">
    <source>
        <dbReference type="Proteomes" id="UP000001396"/>
    </source>
</evidence>
<organism evidence="2 3">
    <name type="scientific">Heterostelium pallidum (strain ATCC 26659 / Pp 5 / PN500)</name>
    <name type="common">Cellular slime mold</name>
    <name type="synonym">Polysphondylium pallidum</name>
    <dbReference type="NCBI Taxonomy" id="670386"/>
    <lineage>
        <taxon>Eukaryota</taxon>
        <taxon>Amoebozoa</taxon>
        <taxon>Evosea</taxon>
        <taxon>Eumycetozoa</taxon>
        <taxon>Dictyostelia</taxon>
        <taxon>Acytosteliales</taxon>
        <taxon>Acytosteliaceae</taxon>
        <taxon>Heterostelium</taxon>
    </lineage>
</organism>